<feature type="transmembrane region" description="Helical" evidence="1">
    <location>
        <begin position="138"/>
        <end position="160"/>
    </location>
</feature>
<dbReference type="InterPro" id="IPR005625">
    <property type="entry name" value="PepSY-ass_TM"/>
</dbReference>
<protein>
    <submittedName>
        <fullName evidence="2">Iron-regulated membrane protein</fullName>
    </submittedName>
</protein>
<keyword evidence="1" id="KW-0472">Membrane</keyword>
<evidence type="ECO:0000256" key="1">
    <source>
        <dbReference type="SAM" id="Phobius"/>
    </source>
</evidence>
<dbReference type="EMBL" id="CP013188">
    <property type="protein sequence ID" value="ALO44546.1"/>
    <property type="molecule type" value="Genomic_DNA"/>
</dbReference>
<dbReference type="PANTHER" id="PTHR34219:SF4">
    <property type="entry name" value="PEPSY DOMAIN-CONTAINING PROTEIN"/>
    <property type="match status" value="1"/>
</dbReference>
<proteinExistence type="predicted"/>
<gene>
    <name evidence="2" type="ORF">PP2015_4078</name>
</gene>
<dbReference type="STRING" id="161398.PP2015_4078"/>
<dbReference type="OrthoDB" id="9776609at2"/>
<feature type="transmembrane region" description="Helical" evidence="1">
    <location>
        <begin position="479"/>
        <end position="502"/>
    </location>
</feature>
<dbReference type="Pfam" id="PF03929">
    <property type="entry name" value="PepSY_TM"/>
    <property type="match status" value="1"/>
</dbReference>
<keyword evidence="3" id="KW-1185">Reference proteome</keyword>
<dbReference type="PATRIC" id="fig|161398.10.peg.4182"/>
<evidence type="ECO:0000313" key="2">
    <source>
        <dbReference type="EMBL" id="ALO44546.1"/>
    </source>
</evidence>
<dbReference type="AlphaFoldDB" id="A0A0S2K946"/>
<feature type="transmembrane region" description="Helical" evidence="1">
    <location>
        <begin position="413"/>
        <end position="432"/>
    </location>
</feature>
<dbReference type="PANTHER" id="PTHR34219">
    <property type="entry name" value="IRON-REGULATED INNER MEMBRANE PROTEIN-RELATED"/>
    <property type="match status" value="1"/>
</dbReference>
<feature type="transmembrane region" description="Helical" evidence="1">
    <location>
        <begin position="12"/>
        <end position="36"/>
    </location>
</feature>
<feature type="transmembrane region" description="Helical" evidence="1">
    <location>
        <begin position="382"/>
        <end position="401"/>
    </location>
</feature>
<dbReference type="Proteomes" id="UP000061457">
    <property type="component" value="Chromosome II"/>
</dbReference>
<evidence type="ECO:0000313" key="3">
    <source>
        <dbReference type="Proteomes" id="UP000061457"/>
    </source>
</evidence>
<dbReference type="KEGG" id="pphe:PP2015_4078"/>
<organism evidence="2 3">
    <name type="scientific">Pseudoalteromonas phenolica</name>
    <dbReference type="NCBI Taxonomy" id="161398"/>
    <lineage>
        <taxon>Bacteria</taxon>
        <taxon>Pseudomonadati</taxon>
        <taxon>Pseudomonadota</taxon>
        <taxon>Gammaproteobacteria</taxon>
        <taxon>Alteromonadales</taxon>
        <taxon>Pseudoalteromonadaceae</taxon>
        <taxon>Pseudoalteromonas</taxon>
    </lineage>
</organism>
<dbReference type="RefSeq" id="WP_058032394.1">
    <property type="nucleotide sequence ID" value="NZ_CP013188.1"/>
</dbReference>
<feature type="transmembrane region" description="Helical" evidence="1">
    <location>
        <begin position="339"/>
        <end position="361"/>
    </location>
</feature>
<accession>A0A0S2K946</accession>
<keyword evidence="1" id="KW-0812">Transmembrane</keyword>
<name>A0A0S2K946_9GAMM</name>
<reference evidence="2 3" key="1">
    <citation type="submission" date="2015-11" db="EMBL/GenBank/DDBJ databases">
        <authorList>
            <person name="Zhang Y."/>
            <person name="Guo Z."/>
        </authorList>
    </citation>
    <scope>NUCLEOTIDE SEQUENCE [LARGE SCALE GENOMIC DNA]</scope>
    <source>
        <strain evidence="2 3">KCTC 12086</strain>
    </source>
</reference>
<sequence length="527" mass="59231">MKSAFRQSMAWLHTWVGLLLSWVLFFIFLTGTVGYFDDELDDWMTPETPTFSATVNESMPVLEQFLSTKGADLKNYSVSFPVDRTQPFLTISYRDADNKRQRVKLNPYTGEELTPRATAGGQTLYRMHYRLRYIPTKIAYYIVGVATMFMFLALITGVVIHKKIFKEIFTFRPGKKPTAWLDGHNLMSVMSLPFHFMITFTGFLLLLYTLMPLIMNAHYGDGKEGRDAFFKEYFSRTSVKASGISEPSLELQTLLERAGKEMAGKPIAWFSISNSGDKNAIFEAGSIHENLSDSRDKWVFDANNGELIKAQIGHESSKSFYYVLRSLHEGLFASTSLRWLYFLTGLLGTGMIASGMVLWTVKRRAKAIKSGGGSFGYRFTEGLNLACLLGLPAGIAMYLIANRVLPVELSERALWEVNLLFITFSMFILVAVAKATAKKADSAWVSLTFLTGFLYALVPVVNAITTDNNLLFSLLNQNWVFAGVDVVCIAVAMACFVLGNYLNKIFNVKVKQQKHSIDPDFKRGHVS</sequence>
<feature type="transmembrane region" description="Helical" evidence="1">
    <location>
        <begin position="194"/>
        <end position="215"/>
    </location>
</feature>
<keyword evidence="1" id="KW-1133">Transmembrane helix</keyword>
<feature type="transmembrane region" description="Helical" evidence="1">
    <location>
        <begin position="444"/>
        <end position="464"/>
    </location>
</feature>